<dbReference type="InterPro" id="IPR032330">
    <property type="entry name" value="EF-G-binding_C"/>
</dbReference>
<dbReference type="Proteomes" id="UP000070810">
    <property type="component" value="Unassembled WGS sequence"/>
</dbReference>
<sequence length="164" mass="18498">MLPLTADTIRSSFVNASRKEVSVAGLPDDLDTRDWDSLDYLGWHDPKFAGRAYAVLPAPDGTPTGVLLRQSNASPQRRQICEWCRDPRLINEVVFFSARRVGESGRRGNTVGTLLCRNFQCSWVVRADPPAPYDGFDMDADRRRRIERLQQRVAGFADMLVTGR</sequence>
<evidence type="ECO:0000313" key="2">
    <source>
        <dbReference type="EMBL" id="KTR86099.1"/>
    </source>
</evidence>
<protein>
    <submittedName>
        <fullName evidence="2">Translation elongation factor</fullName>
    </submittedName>
</protein>
<dbReference type="Pfam" id="PF16571">
    <property type="entry name" value="FBP_C"/>
    <property type="match status" value="1"/>
</dbReference>
<evidence type="ECO:0000259" key="1">
    <source>
        <dbReference type="Pfam" id="PF16571"/>
    </source>
</evidence>
<dbReference type="EMBL" id="LDRK01000028">
    <property type="protein sequence ID" value="KTR86099.1"/>
    <property type="molecule type" value="Genomic_DNA"/>
</dbReference>
<gene>
    <name evidence="2" type="ORF">NS354_06265</name>
</gene>
<organism evidence="2 3">
    <name type="scientific">Leucobacter chromiiresistens</name>
    <dbReference type="NCBI Taxonomy" id="1079994"/>
    <lineage>
        <taxon>Bacteria</taxon>
        <taxon>Bacillati</taxon>
        <taxon>Actinomycetota</taxon>
        <taxon>Actinomycetes</taxon>
        <taxon>Micrococcales</taxon>
        <taxon>Microbacteriaceae</taxon>
        <taxon>Leucobacter</taxon>
    </lineage>
</organism>
<reference evidence="2 3" key="1">
    <citation type="journal article" date="2016" name="Front. Microbiol.">
        <title>Genomic Resource of Rice Seed Associated Bacteria.</title>
        <authorList>
            <person name="Midha S."/>
            <person name="Bansal K."/>
            <person name="Sharma S."/>
            <person name="Kumar N."/>
            <person name="Patil P.P."/>
            <person name="Chaudhry V."/>
            <person name="Patil P.B."/>
        </authorList>
    </citation>
    <scope>NUCLEOTIDE SEQUENCE [LARGE SCALE GENOMIC DNA]</scope>
    <source>
        <strain evidence="2 3">NS354</strain>
    </source>
</reference>
<dbReference type="AlphaFoldDB" id="A0A147ENJ5"/>
<comment type="caution">
    <text evidence="2">The sequence shown here is derived from an EMBL/GenBank/DDBJ whole genome shotgun (WGS) entry which is preliminary data.</text>
</comment>
<name>A0A147ENJ5_9MICO</name>
<evidence type="ECO:0000313" key="3">
    <source>
        <dbReference type="Proteomes" id="UP000070810"/>
    </source>
</evidence>
<dbReference type="RefSeq" id="WP_058593718.1">
    <property type="nucleotide sequence ID" value="NZ_LDRK01000028.1"/>
</dbReference>
<accession>A0A147ENJ5</accession>
<proteinExistence type="predicted"/>
<feature type="domain" description="Elongation factor G-binding protein C-terminal treble-clef zinc-finger" evidence="1">
    <location>
        <begin position="9"/>
        <end position="158"/>
    </location>
</feature>
<dbReference type="GO" id="GO:0003746">
    <property type="term" value="F:translation elongation factor activity"/>
    <property type="evidence" value="ECO:0007669"/>
    <property type="project" value="UniProtKB-KW"/>
</dbReference>
<keyword evidence="3" id="KW-1185">Reference proteome</keyword>
<dbReference type="OrthoDB" id="4171838at2"/>
<keyword evidence="2" id="KW-0648">Protein biosynthesis</keyword>
<keyword evidence="2" id="KW-0251">Elongation factor</keyword>
<dbReference type="PATRIC" id="fig|1079994.3.peg.1344"/>